<evidence type="ECO:0008006" key="4">
    <source>
        <dbReference type="Google" id="ProtNLM"/>
    </source>
</evidence>
<keyword evidence="3" id="KW-1185">Reference proteome</keyword>
<dbReference type="Pfam" id="PF09600">
    <property type="entry name" value="Cyd_oper_YbgE"/>
    <property type="match status" value="1"/>
</dbReference>
<gene>
    <name evidence="2" type="ORF">HYN46_15215</name>
</gene>
<dbReference type="AlphaFoldDB" id="A0A345P9W1"/>
<keyword evidence="1" id="KW-1133">Transmembrane helix</keyword>
<reference evidence="2 3" key="1">
    <citation type="submission" date="2018-07" db="EMBL/GenBank/DDBJ databases">
        <title>Genome sequencing of Moraxellaceae gen. HYN0046.</title>
        <authorList>
            <person name="Kim M."/>
            <person name="Yi H."/>
        </authorList>
    </citation>
    <scope>NUCLEOTIDE SEQUENCE [LARGE SCALE GENOMIC DNA]</scope>
    <source>
        <strain evidence="2 3">HYN0046</strain>
    </source>
</reference>
<organism evidence="2 3">
    <name type="scientific">Aquirhabdus parva</name>
    <dbReference type="NCBI Taxonomy" id="2283318"/>
    <lineage>
        <taxon>Bacteria</taxon>
        <taxon>Pseudomonadati</taxon>
        <taxon>Pseudomonadota</taxon>
        <taxon>Gammaproteobacteria</taxon>
        <taxon>Moraxellales</taxon>
        <taxon>Moraxellaceae</taxon>
        <taxon>Aquirhabdus</taxon>
    </lineage>
</organism>
<keyword evidence="1" id="KW-0472">Membrane</keyword>
<dbReference type="EMBL" id="CP031222">
    <property type="protein sequence ID" value="AXI04070.1"/>
    <property type="molecule type" value="Genomic_DNA"/>
</dbReference>
<keyword evidence="1" id="KW-0812">Transmembrane</keyword>
<feature type="transmembrane region" description="Helical" evidence="1">
    <location>
        <begin position="58"/>
        <end position="76"/>
    </location>
</feature>
<dbReference type="RefSeq" id="WP_114900178.1">
    <property type="nucleotide sequence ID" value="NZ_CP031222.1"/>
</dbReference>
<evidence type="ECO:0000256" key="1">
    <source>
        <dbReference type="SAM" id="Phobius"/>
    </source>
</evidence>
<evidence type="ECO:0000313" key="2">
    <source>
        <dbReference type="EMBL" id="AXI04070.1"/>
    </source>
</evidence>
<accession>A0A345P9W1</accession>
<evidence type="ECO:0000313" key="3">
    <source>
        <dbReference type="Proteomes" id="UP000253940"/>
    </source>
</evidence>
<name>A0A345P9W1_9GAMM</name>
<dbReference type="InterPro" id="IPR011846">
    <property type="entry name" value="Cyd_oper_YbgE"/>
</dbReference>
<dbReference type="KEGG" id="mbah:HYN46_15215"/>
<feature type="transmembrane region" description="Helical" evidence="1">
    <location>
        <begin position="24"/>
        <end position="46"/>
    </location>
</feature>
<dbReference type="OrthoDB" id="5298003at2"/>
<dbReference type="Proteomes" id="UP000253940">
    <property type="component" value="Chromosome"/>
</dbReference>
<proteinExistence type="predicted"/>
<sequence length="104" mass="11535">MSIENVVHFEQPSDQPDVYASSKIALFPLLIAWTICIAVTIFPRFLVDGQGHADHAAASALFWAMSAGFIRGVGFIPRTRILRWLFSTASCVLGLLITLYLMLH</sequence>
<protein>
    <recommendedName>
        <fullName evidence="4">Cyd operon protein YbgE</fullName>
    </recommendedName>
</protein>
<feature type="transmembrane region" description="Helical" evidence="1">
    <location>
        <begin position="82"/>
        <end position="103"/>
    </location>
</feature>